<dbReference type="STRING" id="323848.Nmul_A1219"/>
<dbReference type="KEGG" id="nmu:Nmul_A1219"/>
<accession>Q2Y9P9</accession>
<dbReference type="AlphaFoldDB" id="Q2Y9P9"/>
<keyword evidence="2" id="KW-1185">Reference proteome</keyword>
<reference evidence="2" key="1">
    <citation type="submission" date="2005-08" db="EMBL/GenBank/DDBJ databases">
        <title>Complete sequence of chromosome 1 of Nitrosospira multiformis ATCC 25196.</title>
        <authorList>
            <person name="Copeland A."/>
            <person name="Lucas S."/>
            <person name="Lapidus A."/>
            <person name="Barry K."/>
            <person name="Detter J.C."/>
            <person name="Glavina T."/>
            <person name="Hammon N."/>
            <person name="Israni S."/>
            <person name="Pitluck S."/>
            <person name="Chain P."/>
            <person name="Malfatti S."/>
            <person name="Shin M."/>
            <person name="Vergez L."/>
            <person name="Schmutz J."/>
            <person name="Larimer F."/>
            <person name="Land M."/>
            <person name="Hauser L."/>
            <person name="Kyrpides N."/>
            <person name="Lykidis A."/>
            <person name="Richardson P."/>
        </authorList>
    </citation>
    <scope>NUCLEOTIDE SEQUENCE [LARGE SCALE GENOMIC DNA]</scope>
    <source>
        <strain evidence="2">ATCC 25196 / NCIMB 11849 / C 71</strain>
    </source>
</reference>
<organism evidence="1 2">
    <name type="scientific">Nitrosospira multiformis (strain ATCC 25196 / NCIMB 11849 / C 71)</name>
    <dbReference type="NCBI Taxonomy" id="323848"/>
    <lineage>
        <taxon>Bacteria</taxon>
        <taxon>Pseudomonadati</taxon>
        <taxon>Pseudomonadota</taxon>
        <taxon>Betaproteobacteria</taxon>
        <taxon>Nitrosomonadales</taxon>
        <taxon>Nitrosomonadaceae</taxon>
        <taxon>Nitrosospira</taxon>
    </lineage>
</organism>
<gene>
    <name evidence="1" type="ordered locus">Nmul_A1219</name>
</gene>
<evidence type="ECO:0000313" key="2">
    <source>
        <dbReference type="Proteomes" id="UP000002718"/>
    </source>
</evidence>
<evidence type="ECO:0000313" key="1">
    <source>
        <dbReference type="EMBL" id="ABB74522.1"/>
    </source>
</evidence>
<proteinExistence type="predicted"/>
<reference evidence="1 2" key="2">
    <citation type="journal article" date="2008" name="Appl. Environ. Microbiol.">
        <title>Complete genome sequence of Nitrosospira multiformis, an ammonia-oxidizing bacterium from the soil environment.</title>
        <authorList>
            <person name="Norton J.M."/>
            <person name="Klotz M.G."/>
            <person name="Stein L.Y."/>
            <person name="Arp D.J."/>
            <person name="Bottomley P.J."/>
            <person name="Chain P.S."/>
            <person name="Hauser L.J."/>
            <person name="Land M.L."/>
            <person name="Larimer F.W."/>
            <person name="Shin M.W."/>
            <person name="Starkenburg S.R."/>
        </authorList>
    </citation>
    <scope>NUCLEOTIDE SEQUENCE [LARGE SCALE GENOMIC DNA]</scope>
    <source>
        <strain evidence="2">ATCC 25196 / NCIMB 11849 / C 71</strain>
    </source>
</reference>
<dbReference type="Proteomes" id="UP000002718">
    <property type="component" value="Chromosome"/>
</dbReference>
<sequence>MPHAPGLPHLTYPCTRLKLNRIVSAFTDLEANLLKERKKYINSKRESIEMPILTNYWFSDTDFRGNTEFLNISHCAGCWAWINWPNIGSTDSTLVWEREDREIAIDLPPLLNAPDILAAVDRLLGENARRTSDIKAGWIPWRHVPFHENDPGRHADLDLLIRIFFNFHVSTPWYCSEADGNINYYVIPYLDSSGQLGAYVDWWSYHYDGGAPFCTGAISDTLNNAVPGGMSTLQSMIDDRLTLFSERRFDMLYLLPGDGTRTGGGNVNVDEHVSIALLPR</sequence>
<dbReference type="EMBL" id="CP000103">
    <property type="protein sequence ID" value="ABB74522.1"/>
    <property type="molecule type" value="Genomic_DNA"/>
</dbReference>
<name>Q2Y9P9_NITMU</name>
<protein>
    <submittedName>
        <fullName evidence="1">Uncharacterized protein</fullName>
    </submittedName>
</protein>
<dbReference type="HOGENOM" id="CLU_993326_0_0_4"/>
<dbReference type="eggNOG" id="ENOG5034A91">
    <property type="taxonomic scope" value="Bacteria"/>
</dbReference>